<dbReference type="InterPro" id="IPR002403">
    <property type="entry name" value="Cyt_P450_E_grp-IV"/>
</dbReference>
<proteinExistence type="inferred from homology"/>
<dbReference type="Proteomes" id="UP001610563">
    <property type="component" value="Unassembled WGS sequence"/>
</dbReference>
<evidence type="ECO:0000313" key="10">
    <source>
        <dbReference type="Proteomes" id="UP001610563"/>
    </source>
</evidence>
<evidence type="ECO:0000256" key="1">
    <source>
        <dbReference type="ARBA" id="ARBA00001971"/>
    </source>
</evidence>
<keyword evidence="8" id="KW-0812">Transmembrane</keyword>
<dbReference type="EMBL" id="JBFTWV010000017">
    <property type="protein sequence ID" value="KAL2797700.1"/>
    <property type="molecule type" value="Genomic_DNA"/>
</dbReference>
<dbReference type="PANTHER" id="PTHR24305">
    <property type="entry name" value="CYTOCHROME P450"/>
    <property type="match status" value="1"/>
</dbReference>
<feature type="transmembrane region" description="Helical" evidence="8">
    <location>
        <begin position="34"/>
        <end position="59"/>
    </location>
</feature>
<keyword evidence="5" id="KW-0560">Oxidoreductase</keyword>
<keyword evidence="7" id="KW-0503">Monooxygenase</keyword>
<dbReference type="InterPro" id="IPR036396">
    <property type="entry name" value="Cyt_P450_sf"/>
</dbReference>
<reference evidence="9 10" key="1">
    <citation type="submission" date="2024-07" db="EMBL/GenBank/DDBJ databases">
        <title>Section-level genome sequencing and comparative genomics of Aspergillus sections Usti and Cavernicolus.</title>
        <authorList>
            <consortium name="Lawrence Berkeley National Laboratory"/>
            <person name="Nybo J.L."/>
            <person name="Vesth T.C."/>
            <person name="Theobald S."/>
            <person name="Frisvad J.C."/>
            <person name="Larsen T.O."/>
            <person name="Kjaerboelling I."/>
            <person name="Rothschild-Mancinelli K."/>
            <person name="Lyhne E.K."/>
            <person name="Kogle M.E."/>
            <person name="Barry K."/>
            <person name="Clum A."/>
            <person name="Na H."/>
            <person name="Ledsgaard L."/>
            <person name="Lin J."/>
            <person name="Lipzen A."/>
            <person name="Kuo A."/>
            <person name="Riley R."/>
            <person name="Mondo S."/>
            <person name="Labutti K."/>
            <person name="Haridas S."/>
            <person name="Pangalinan J."/>
            <person name="Salamov A.A."/>
            <person name="Simmons B.A."/>
            <person name="Magnuson J.K."/>
            <person name="Chen J."/>
            <person name="Drula E."/>
            <person name="Henrissat B."/>
            <person name="Wiebenga A."/>
            <person name="Lubbers R.J."/>
            <person name="Gomes A.C."/>
            <person name="Makela M.R."/>
            <person name="Stajich J."/>
            <person name="Grigoriev I.V."/>
            <person name="Mortensen U.H."/>
            <person name="De Vries R.P."/>
            <person name="Baker S.E."/>
            <person name="Andersen M.R."/>
        </authorList>
    </citation>
    <scope>NUCLEOTIDE SEQUENCE [LARGE SCALE GENOMIC DNA]</scope>
    <source>
        <strain evidence="9 10">CBS 209.92</strain>
    </source>
</reference>
<accession>A0ABR4GGR8</accession>
<dbReference type="Gene3D" id="1.10.630.10">
    <property type="entry name" value="Cytochrome P450"/>
    <property type="match status" value="1"/>
</dbReference>
<sequence length="542" mass="61002">MTYSLTACLLAFSAGVSAHLGIFIKNDWDRHAVTLFHVFIAAPVLGFGLAIFLVDWVYLLQAAVPLLSFDSGLCLSILTYRHFFHALGRFPGPRRARLSSIWAVPDAVIKAQWHLRVNRLHGEYGDFVRIKPNEISINNPEAIKEIHDIHTKCTKGPFYDVNYPHQSLQMARKKAYHSKRRRLWDRAFTSRGYEPHVLEHCQSFLDLVLYQRGTALEVTNLLSRFTWDSMGILVSGRSFNMLHGTPHEVLDQVRKYAPIARLLLWAPWVMILTRNLPILERQTASLMEWYTQYIEERKKQADLSHDLLSYFIQDSLSGSSHAGKGTDQDLVFDTELAVVAGSDTTATTLSCALFFLAKNPNIVKELRGEIDAAVGGGKPLSHSALLGCQYLEGCINESLRLCPPTPSGLPRETGSQGAIIAGTYIPPRSTVSVPVYTVHRDPRNFQDPEQFIPKRWSSRPDLIIRREAFVPFSIGPYSCVGKPFAMMELRLLLATIVKNFNLEFPPGDEPDSLDRIGGTGPQDCFVARIPSFHLIFKARAKE</sequence>
<keyword evidence="6" id="KW-0408">Iron</keyword>
<evidence type="ECO:0000256" key="3">
    <source>
        <dbReference type="ARBA" id="ARBA00022617"/>
    </source>
</evidence>
<name>A0ABR4GGR8_9EURO</name>
<dbReference type="CDD" id="cd11061">
    <property type="entry name" value="CYP67-like"/>
    <property type="match status" value="1"/>
</dbReference>
<keyword evidence="8" id="KW-0472">Membrane</keyword>
<comment type="similarity">
    <text evidence="2">Belongs to the cytochrome P450 family.</text>
</comment>
<keyword evidence="8" id="KW-1133">Transmembrane helix</keyword>
<evidence type="ECO:0000256" key="7">
    <source>
        <dbReference type="ARBA" id="ARBA00023033"/>
    </source>
</evidence>
<dbReference type="PRINTS" id="PR00385">
    <property type="entry name" value="P450"/>
</dbReference>
<organism evidence="9 10">
    <name type="scientific">Aspergillus keveii</name>
    <dbReference type="NCBI Taxonomy" id="714993"/>
    <lineage>
        <taxon>Eukaryota</taxon>
        <taxon>Fungi</taxon>
        <taxon>Dikarya</taxon>
        <taxon>Ascomycota</taxon>
        <taxon>Pezizomycotina</taxon>
        <taxon>Eurotiomycetes</taxon>
        <taxon>Eurotiomycetidae</taxon>
        <taxon>Eurotiales</taxon>
        <taxon>Aspergillaceae</taxon>
        <taxon>Aspergillus</taxon>
        <taxon>Aspergillus subgen. Nidulantes</taxon>
    </lineage>
</organism>
<dbReference type="Pfam" id="PF00067">
    <property type="entry name" value="p450"/>
    <property type="match status" value="1"/>
</dbReference>
<dbReference type="PRINTS" id="PR00465">
    <property type="entry name" value="EP450IV"/>
</dbReference>
<keyword evidence="3" id="KW-0349">Heme</keyword>
<keyword evidence="4" id="KW-0479">Metal-binding</keyword>
<dbReference type="SUPFAM" id="SSF48264">
    <property type="entry name" value="Cytochrome P450"/>
    <property type="match status" value="1"/>
</dbReference>
<dbReference type="InterPro" id="IPR050121">
    <property type="entry name" value="Cytochrome_P450_monoxygenase"/>
</dbReference>
<evidence type="ECO:0000313" key="9">
    <source>
        <dbReference type="EMBL" id="KAL2797700.1"/>
    </source>
</evidence>
<protein>
    <submittedName>
        <fullName evidence="9">Cytochrome P450</fullName>
    </submittedName>
</protein>
<comment type="caution">
    <text evidence="9">The sequence shown here is derived from an EMBL/GenBank/DDBJ whole genome shotgun (WGS) entry which is preliminary data.</text>
</comment>
<dbReference type="PANTHER" id="PTHR24305:SF187">
    <property type="entry name" value="P450, PUTATIVE (EUROFUNG)-RELATED"/>
    <property type="match status" value="1"/>
</dbReference>
<evidence type="ECO:0000256" key="8">
    <source>
        <dbReference type="SAM" id="Phobius"/>
    </source>
</evidence>
<gene>
    <name evidence="9" type="ORF">BJX66DRAFT_297046</name>
</gene>
<evidence type="ECO:0000256" key="5">
    <source>
        <dbReference type="ARBA" id="ARBA00023002"/>
    </source>
</evidence>
<evidence type="ECO:0000256" key="6">
    <source>
        <dbReference type="ARBA" id="ARBA00023004"/>
    </source>
</evidence>
<evidence type="ECO:0000256" key="4">
    <source>
        <dbReference type="ARBA" id="ARBA00022723"/>
    </source>
</evidence>
<keyword evidence="10" id="KW-1185">Reference proteome</keyword>
<comment type="cofactor">
    <cofactor evidence="1">
        <name>heme</name>
        <dbReference type="ChEBI" id="CHEBI:30413"/>
    </cofactor>
</comment>
<evidence type="ECO:0000256" key="2">
    <source>
        <dbReference type="ARBA" id="ARBA00010617"/>
    </source>
</evidence>
<dbReference type="InterPro" id="IPR001128">
    <property type="entry name" value="Cyt_P450"/>
</dbReference>